<dbReference type="Proteomes" id="UP000027920">
    <property type="component" value="Unassembled WGS sequence"/>
</dbReference>
<organism evidence="1 2">
    <name type="scientific">Exophiala aquamarina CBS 119918</name>
    <dbReference type="NCBI Taxonomy" id="1182545"/>
    <lineage>
        <taxon>Eukaryota</taxon>
        <taxon>Fungi</taxon>
        <taxon>Dikarya</taxon>
        <taxon>Ascomycota</taxon>
        <taxon>Pezizomycotina</taxon>
        <taxon>Eurotiomycetes</taxon>
        <taxon>Chaetothyriomycetidae</taxon>
        <taxon>Chaetothyriales</taxon>
        <taxon>Herpotrichiellaceae</taxon>
        <taxon>Exophiala</taxon>
    </lineage>
</organism>
<gene>
    <name evidence="1" type="ORF">A1O9_12494</name>
</gene>
<dbReference type="GeneID" id="25287388"/>
<dbReference type="VEuPathDB" id="FungiDB:A1O9_12494"/>
<dbReference type="AlphaFoldDB" id="A0A072NVZ3"/>
<dbReference type="HOGENOM" id="CLU_2671057_0_0_1"/>
<name>A0A072NVZ3_9EURO</name>
<dbReference type="OrthoDB" id="3525185at2759"/>
<sequence>MKRPAHGQCQKFGLKCDGYERETVFINITAEPSSADDKHPLEQASPQDLVLPDALTWSAFEEKYLGIFWGLYLPQ</sequence>
<protein>
    <submittedName>
        <fullName evidence="1">Uncharacterized protein</fullName>
    </submittedName>
</protein>
<accession>A0A072NVZ3</accession>
<evidence type="ECO:0000313" key="1">
    <source>
        <dbReference type="EMBL" id="KEF51577.1"/>
    </source>
</evidence>
<evidence type="ECO:0000313" key="2">
    <source>
        <dbReference type="Proteomes" id="UP000027920"/>
    </source>
</evidence>
<proteinExistence type="predicted"/>
<reference evidence="1 2" key="1">
    <citation type="submission" date="2013-03" db="EMBL/GenBank/DDBJ databases">
        <title>The Genome Sequence of Exophiala aquamarina CBS 119918.</title>
        <authorList>
            <consortium name="The Broad Institute Genomics Platform"/>
            <person name="Cuomo C."/>
            <person name="de Hoog S."/>
            <person name="Gorbushina A."/>
            <person name="Walker B."/>
            <person name="Young S.K."/>
            <person name="Zeng Q."/>
            <person name="Gargeya S."/>
            <person name="Fitzgerald M."/>
            <person name="Haas B."/>
            <person name="Abouelleil A."/>
            <person name="Allen A.W."/>
            <person name="Alvarado L."/>
            <person name="Arachchi H.M."/>
            <person name="Berlin A.M."/>
            <person name="Chapman S.B."/>
            <person name="Gainer-Dewar J."/>
            <person name="Goldberg J."/>
            <person name="Griggs A."/>
            <person name="Gujja S."/>
            <person name="Hansen M."/>
            <person name="Howarth C."/>
            <person name="Imamovic A."/>
            <person name="Ireland A."/>
            <person name="Larimer J."/>
            <person name="McCowan C."/>
            <person name="Murphy C."/>
            <person name="Pearson M."/>
            <person name="Poon T.W."/>
            <person name="Priest M."/>
            <person name="Roberts A."/>
            <person name="Saif S."/>
            <person name="Shea T."/>
            <person name="Sisk P."/>
            <person name="Sykes S."/>
            <person name="Wortman J."/>
            <person name="Nusbaum C."/>
            <person name="Birren B."/>
        </authorList>
    </citation>
    <scope>NUCLEOTIDE SEQUENCE [LARGE SCALE GENOMIC DNA]</scope>
    <source>
        <strain evidence="1 2">CBS 119918</strain>
    </source>
</reference>
<comment type="caution">
    <text evidence="1">The sequence shown here is derived from an EMBL/GenBank/DDBJ whole genome shotgun (WGS) entry which is preliminary data.</text>
</comment>
<keyword evidence="2" id="KW-1185">Reference proteome</keyword>
<dbReference type="RefSeq" id="XP_013254167.1">
    <property type="nucleotide sequence ID" value="XM_013398713.1"/>
</dbReference>
<dbReference type="STRING" id="1182545.A0A072NVZ3"/>
<dbReference type="EMBL" id="AMGV01000023">
    <property type="protein sequence ID" value="KEF51577.1"/>
    <property type="molecule type" value="Genomic_DNA"/>
</dbReference>